<dbReference type="KEGG" id="pej:FYC62_04605"/>
<gene>
    <name evidence="2" type="ORF">FYC62_04605</name>
</gene>
<dbReference type="RefSeq" id="WP_149074096.1">
    <property type="nucleotide sequence ID" value="NZ_CP043329.1"/>
</dbReference>
<dbReference type="AlphaFoldDB" id="A0A5C0VGL6"/>
<evidence type="ECO:0000256" key="1">
    <source>
        <dbReference type="SAM" id="Coils"/>
    </source>
</evidence>
<dbReference type="Proteomes" id="UP000323653">
    <property type="component" value="Chromosome"/>
</dbReference>
<name>A0A5C0VGL6_9SPHI</name>
<feature type="coiled-coil region" evidence="1">
    <location>
        <begin position="113"/>
        <end position="152"/>
    </location>
</feature>
<proteinExistence type="predicted"/>
<organism evidence="2 3">
    <name type="scientific">Pedobacter aquae</name>
    <dbReference type="NCBI Taxonomy" id="2605747"/>
    <lineage>
        <taxon>Bacteria</taxon>
        <taxon>Pseudomonadati</taxon>
        <taxon>Bacteroidota</taxon>
        <taxon>Sphingobacteriia</taxon>
        <taxon>Sphingobacteriales</taxon>
        <taxon>Sphingobacteriaceae</taxon>
        <taxon>Pedobacter</taxon>
    </lineage>
</organism>
<sequence>MLLLLPQKPANSIQVHYWFADESHTMDALVQNRCEYEFLALVKEIANIYDLDIVIETEPLANGGLKRWYKAVLKKESKSGVIKIALVTSLATAVLVTPINTIVGELTKHLIEKLLENKSLEEAKKKNIDLQNEKLQLEIQNLKESKKDEQIFNNNIIKKRRSNFYEAIDRHSKITKISFVSQNDLKEDITEEYTINKSDFKKFILTSDEIESEIVPEAIIEIIAPVLKKGSYKWIGIYKGETYHFNMNSIEFKTLVQIGDVEFKNGSSINCELEIKKKLNSDGTEKITGYNIIRVNSYFQNSEPIETKEGKRYRQSQEAIKQQTKLDI</sequence>
<reference evidence="2 3" key="1">
    <citation type="submission" date="2019-08" db="EMBL/GenBank/DDBJ databases">
        <title>Pedobacter sp. nov., isolated from Han river, South Korea.</title>
        <authorList>
            <person name="Lee D.-H."/>
            <person name="Kim Y.-S."/>
            <person name="Hwang E.-M."/>
            <person name="Le Tran T.C."/>
            <person name="Cha C.-J."/>
        </authorList>
    </citation>
    <scope>NUCLEOTIDE SEQUENCE [LARGE SCALE GENOMIC DNA]</scope>
    <source>
        <strain evidence="2 3">CJ43</strain>
    </source>
</reference>
<keyword evidence="3" id="KW-1185">Reference proteome</keyword>
<dbReference type="EMBL" id="CP043329">
    <property type="protein sequence ID" value="QEK51032.1"/>
    <property type="molecule type" value="Genomic_DNA"/>
</dbReference>
<evidence type="ECO:0000313" key="3">
    <source>
        <dbReference type="Proteomes" id="UP000323653"/>
    </source>
</evidence>
<keyword evidence="1" id="KW-0175">Coiled coil</keyword>
<accession>A0A5C0VGL6</accession>
<protein>
    <submittedName>
        <fullName evidence="2">Uncharacterized protein</fullName>
    </submittedName>
</protein>
<evidence type="ECO:0000313" key="2">
    <source>
        <dbReference type="EMBL" id="QEK51032.1"/>
    </source>
</evidence>